<dbReference type="PANTHER" id="PTHR12274">
    <property type="entry name" value="GRANULIN"/>
    <property type="match status" value="1"/>
</dbReference>
<evidence type="ECO:0000256" key="2">
    <source>
        <dbReference type="ARBA" id="ARBA00010093"/>
    </source>
</evidence>
<dbReference type="OrthoDB" id="5854875at2759"/>
<dbReference type="PANTHER" id="PTHR12274:SF3">
    <property type="entry name" value="PROGRANULIN"/>
    <property type="match status" value="1"/>
</dbReference>
<evidence type="ECO:0000313" key="6">
    <source>
        <dbReference type="EMBL" id="VDD90896.1"/>
    </source>
</evidence>
<feature type="domain" description="Granulins" evidence="5">
    <location>
        <begin position="16"/>
        <end position="29"/>
    </location>
</feature>
<dbReference type="GO" id="GO:0005576">
    <property type="term" value="C:extracellular region"/>
    <property type="evidence" value="ECO:0007669"/>
    <property type="project" value="UniProtKB-SubCell"/>
</dbReference>
<accession>A0A0N4V6Y6</accession>
<reference evidence="8" key="1">
    <citation type="submission" date="2017-02" db="UniProtKB">
        <authorList>
            <consortium name="WormBaseParasite"/>
        </authorList>
    </citation>
    <scope>IDENTIFICATION</scope>
</reference>
<dbReference type="STRING" id="51028.A0A0N4V6Y6"/>
<dbReference type="AlphaFoldDB" id="A0A0N4V6Y6"/>
<evidence type="ECO:0000313" key="7">
    <source>
        <dbReference type="Proteomes" id="UP000274131"/>
    </source>
</evidence>
<evidence type="ECO:0000256" key="4">
    <source>
        <dbReference type="ARBA" id="ARBA00023157"/>
    </source>
</evidence>
<dbReference type="InterPro" id="IPR037277">
    <property type="entry name" value="Granulin_sf"/>
</dbReference>
<keyword evidence="3" id="KW-0964">Secreted</keyword>
<comment type="subcellular location">
    <subcellularLocation>
        <location evidence="1">Secreted</location>
    </subcellularLocation>
</comment>
<evidence type="ECO:0000313" key="8">
    <source>
        <dbReference type="WBParaSite" id="EVEC_0000603601-mRNA-1"/>
    </source>
</evidence>
<dbReference type="SMART" id="SM00277">
    <property type="entry name" value="GRAN"/>
    <property type="match status" value="1"/>
</dbReference>
<sequence>MSKKYGCCPLPNAVCCSDRMHCCPSGTRCDTSQSRCITVIHIEFFSCSRADGNFGCCPVRRGICCGNGTFCCPYQFRLTFLHITVF</sequence>
<evidence type="ECO:0000256" key="3">
    <source>
        <dbReference type="ARBA" id="ARBA00022525"/>
    </source>
</evidence>
<organism evidence="8">
    <name type="scientific">Enterobius vermicularis</name>
    <name type="common">Human pinworm</name>
    <dbReference type="NCBI Taxonomy" id="51028"/>
    <lineage>
        <taxon>Eukaryota</taxon>
        <taxon>Metazoa</taxon>
        <taxon>Ecdysozoa</taxon>
        <taxon>Nematoda</taxon>
        <taxon>Chromadorea</taxon>
        <taxon>Rhabditida</taxon>
        <taxon>Spirurina</taxon>
        <taxon>Oxyuridomorpha</taxon>
        <taxon>Oxyuroidea</taxon>
        <taxon>Oxyuridae</taxon>
        <taxon>Enterobius</taxon>
    </lineage>
</organism>
<comment type="similarity">
    <text evidence="2">Belongs to the granulin family.</text>
</comment>
<dbReference type="PROSITE" id="PS00799">
    <property type="entry name" value="GRANULINS"/>
    <property type="match status" value="1"/>
</dbReference>
<keyword evidence="7" id="KW-1185">Reference proteome</keyword>
<gene>
    <name evidence="6" type="ORF">EVEC_LOCUS5647</name>
</gene>
<dbReference type="InterPro" id="IPR000118">
    <property type="entry name" value="Granulin"/>
</dbReference>
<keyword evidence="4" id="KW-1015">Disulfide bond</keyword>
<dbReference type="Gene3D" id="2.10.25.160">
    <property type="entry name" value="Granulin"/>
    <property type="match status" value="2"/>
</dbReference>
<dbReference type="EMBL" id="UXUI01008225">
    <property type="protein sequence ID" value="VDD90896.1"/>
    <property type="molecule type" value="Genomic_DNA"/>
</dbReference>
<proteinExistence type="inferred from homology"/>
<dbReference type="WBParaSite" id="EVEC_0000603601-mRNA-1">
    <property type="protein sequence ID" value="EVEC_0000603601-mRNA-1"/>
    <property type="gene ID" value="EVEC_0000603601"/>
</dbReference>
<dbReference type="InterPro" id="IPR039036">
    <property type="entry name" value="Granulin_fam"/>
</dbReference>
<reference evidence="6 7" key="2">
    <citation type="submission" date="2018-10" db="EMBL/GenBank/DDBJ databases">
        <authorList>
            <consortium name="Pathogen Informatics"/>
        </authorList>
    </citation>
    <scope>NUCLEOTIDE SEQUENCE [LARGE SCALE GENOMIC DNA]</scope>
</reference>
<name>A0A0N4V6Y6_ENTVE</name>
<evidence type="ECO:0000259" key="5">
    <source>
        <dbReference type="PROSITE" id="PS00799"/>
    </source>
</evidence>
<protein>
    <submittedName>
        <fullName evidence="8">GRANULINS domain-containing protein</fullName>
    </submittedName>
</protein>
<dbReference type="Proteomes" id="UP000274131">
    <property type="component" value="Unassembled WGS sequence"/>
</dbReference>
<dbReference type="Pfam" id="PF00396">
    <property type="entry name" value="Granulin"/>
    <property type="match status" value="2"/>
</dbReference>
<evidence type="ECO:0000256" key="1">
    <source>
        <dbReference type="ARBA" id="ARBA00004613"/>
    </source>
</evidence>